<dbReference type="GO" id="GO:0015969">
    <property type="term" value="P:guanosine tetraphosphate metabolic process"/>
    <property type="evidence" value="ECO:0007669"/>
    <property type="project" value="InterPro"/>
</dbReference>
<comment type="pathway">
    <text evidence="2">Purine metabolism.</text>
</comment>
<dbReference type="GO" id="GO:0008728">
    <property type="term" value="F:GTP diphosphokinase activity"/>
    <property type="evidence" value="ECO:0007669"/>
    <property type="project" value="TreeGrafter"/>
</dbReference>
<dbReference type="SUPFAM" id="SSF55021">
    <property type="entry name" value="ACT-like"/>
    <property type="match status" value="1"/>
</dbReference>
<dbReference type="NCBIfam" id="NF008124">
    <property type="entry name" value="PRK10872.1"/>
    <property type="match status" value="1"/>
</dbReference>
<dbReference type="NCBIfam" id="TIGR00691">
    <property type="entry name" value="spoT_relA"/>
    <property type="match status" value="1"/>
</dbReference>
<dbReference type="InterPro" id="IPR045865">
    <property type="entry name" value="ACT-like_dom_sf"/>
</dbReference>
<sequence>MVQVRKHHSLGADSELDLESWLRHVQTLAKLDGGALVTLRRAAELSAEAEKRAIAAENIWAEGASSFRTGLEMAEILADLQIDSEALCAAVLYRAVREKRLPLKTVEEEFGKTVAKLIRGVLRMAAIRSRSAETGGEGKSAAVEEHSENIRRMLVALVDDVRVALIKLSERTCAIRAAKNADPVKRRRVAREVADVYAPLAHRLGIGHIKWELEDLSFRYLEPSDYKQIARLLDEKRLARQKYIDQVLELLRNELARADIRGEVYGRAKHIYSIWRKMRRKNIGFSQVYDIRAVRILVPTVRDCYAVLGIAHNLWRNIPNEFDDYIASPKENGYRSLHTAVIGPDRKVLEVQIRTFAMHEEAEYGVCAHWRYKGTDRKSGQLEGQDGYEQKISWLRQVLDWHEEVGGNPLQDDLQSSEIDTRIYVFTPDGHVVDLPRGATPLDFAYKIHTEIGHRCRGAKVDGRIVPLNHELQTANQVEILTGKREAPSRDWLSSGMGYITTSRARAKVIHWFKQQARDQNIADGRGILDGEFKQLALNDFDFDKLAGKLNMHSLDDLYAAVGAGDIGVGQVLNTAQRMVRVDRVEQLPSLTASVARGEGKADVYIDGVGNLMTHIARCCNPLPGDDIMGYITQGRGVSIHRKDCANMLRMQSEESERVLQVEWAEKPKEVYSVEIMIEAYDRHGLLRDITTMLDSQRINITAMQTRSNKHKHTVDMVLTAEIRNFEELSRVLHRINQLPNVASARRRILH</sequence>
<dbReference type="SMART" id="SM00954">
    <property type="entry name" value="RelA_SpoT"/>
    <property type="match status" value="1"/>
</dbReference>
<accession>A0A7W4W9X1</accession>
<dbReference type="InterPro" id="IPR004811">
    <property type="entry name" value="RelA/Spo_fam"/>
</dbReference>
<dbReference type="CDD" id="cd01668">
    <property type="entry name" value="TGS_RSH"/>
    <property type="match status" value="1"/>
</dbReference>
<dbReference type="GO" id="GO:0042594">
    <property type="term" value="P:response to starvation"/>
    <property type="evidence" value="ECO:0007669"/>
    <property type="project" value="TreeGrafter"/>
</dbReference>
<evidence type="ECO:0000256" key="5">
    <source>
        <dbReference type="ARBA" id="ARBA00033308"/>
    </source>
</evidence>
<keyword evidence="9" id="KW-0808">Transferase</keyword>
<dbReference type="InterPro" id="IPR004095">
    <property type="entry name" value="TGS"/>
</dbReference>
<dbReference type="Pfam" id="PF19296">
    <property type="entry name" value="RelA_AH_RIS"/>
    <property type="match status" value="1"/>
</dbReference>
<dbReference type="InterPro" id="IPR012675">
    <property type="entry name" value="Beta-grasp_dom_sf"/>
</dbReference>
<dbReference type="PROSITE" id="PS51671">
    <property type="entry name" value="ACT"/>
    <property type="match status" value="1"/>
</dbReference>
<dbReference type="Gene3D" id="3.30.70.260">
    <property type="match status" value="1"/>
</dbReference>
<dbReference type="RefSeq" id="WP_183457555.1">
    <property type="nucleotide sequence ID" value="NZ_JACHWZ010000004.1"/>
</dbReference>
<feature type="domain" description="TGS" evidence="8">
    <location>
        <begin position="421"/>
        <end position="482"/>
    </location>
</feature>
<keyword evidence="9" id="KW-0418">Kinase</keyword>
<comment type="similarity">
    <text evidence="6">Belongs to the relA/spoT family.</text>
</comment>
<dbReference type="SUPFAM" id="SSF109604">
    <property type="entry name" value="HD-domain/PDEase-like"/>
    <property type="match status" value="1"/>
</dbReference>
<dbReference type="PROSITE" id="PS51880">
    <property type="entry name" value="TGS"/>
    <property type="match status" value="1"/>
</dbReference>
<gene>
    <name evidence="9" type="ORF">FHS09_001119</name>
</gene>
<reference evidence="9 10" key="1">
    <citation type="submission" date="2020-08" db="EMBL/GenBank/DDBJ databases">
        <title>Genomic Encyclopedia of Type Strains, Phase III (KMG-III): the genomes of soil and plant-associated and newly described type strains.</title>
        <authorList>
            <person name="Whitman W."/>
        </authorList>
    </citation>
    <scope>NUCLEOTIDE SEQUENCE [LARGE SCALE GENOMIC DNA]</scope>
    <source>
        <strain evidence="9 10">CECT 8799</strain>
    </source>
</reference>
<dbReference type="SUPFAM" id="SSF81271">
    <property type="entry name" value="TGS-like"/>
    <property type="match status" value="1"/>
</dbReference>
<dbReference type="Pfam" id="PF13291">
    <property type="entry name" value="ACT_4"/>
    <property type="match status" value="1"/>
</dbReference>
<dbReference type="GO" id="GO:0008893">
    <property type="term" value="F:guanosine-3',5'-bis(diphosphate) 3'-diphosphatase activity"/>
    <property type="evidence" value="ECO:0007669"/>
    <property type="project" value="TreeGrafter"/>
</dbReference>
<dbReference type="InterPro" id="IPR043519">
    <property type="entry name" value="NT_sf"/>
</dbReference>
<evidence type="ECO:0000256" key="4">
    <source>
        <dbReference type="ARBA" id="ARBA00032407"/>
    </source>
</evidence>
<keyword evidence="10" id="KW-1185">Reference proteome</keyword>
<dbReference type="InterPro" id="IPR033655">
    <property type="entry name" value="TGS_RelA/SpoT"/>
</dbReference>
<evidence type="ECO:0000256" key="3">
    <source>
        <dbReference type="ARBA" id="ARBA00029754"/>
    </source>
</evidence>
<dbReference type="FunFam" id="3.30.460.10:FF:000001">
    <property type="entry name" value="GTP pyrophosphokinase RelA"/>
    <property type="match status" value="1"/>
</dbReference>
<evidence type="ECO:0000256" key="2">
    <source>
        <dbReference type="ARBA" id="ARBA00025704"/>
    </source>
</evidence>
<dbReference type="GO" id="GO:0005886">
    <property type="term" value="C:plasma membrane"/>
    <property type="evidence" value="ECO:0007669"/>
    <property type="project" value="TreeGrafter"/>
</dbReference>
<protein>
    <recommendedName>
        <fullName evidence="1">GTP pyrophosphokinase</fullName>
    </recommendedName>
    <alternativeName>
        <fullName evidence="4">(p)ppGpp synthase</fullName>
    </alternativeName>
    <alternativeName>
        <fullName evidence="3">ATP:GTP 3'-pyrophosphotransferase</fullName>
    </alternativeName>
    <alternativeName>
        <fullName evidence="5">ppGpp synthase I</fullName>
    </alternativeName>
</protein>
<dbReference type="FunFam" id="3.10.20.30:FF:000002">
    <property type="entry name" value="GTP pyrophosphokinase (RelA/SpoT)"/>
    <property type="match status" value="1"/>
</dbReference>
<dbReference type="GO" id="GO:0016301">
    <property type="term" value="F:kinase activity"/>
    <property type="evidence" value="ECO:0007669"/>
    <property type="project" value="UniProtKB-KW"/>
</dbReference>
<dbReference type="Proteomes" id="UP000535937">
    <property type="component" value="Unassembled WGS sequence"/>
</dbReference>
<dbReference type="Gene3D" id="1.10.3210.10">
    <property type="entry name" value="Hypothetical protein af1432"/>
    <property type="match status" value="1"/>
</dbReference>
<dbReference type="Pfam" id="PF13328">
    <property type="entry name" value="HD_4"/>
    <property type="match status" value="1"/>
</dbReference>
<dbReference type="PANTHER" id="PTHR21262:SF31">
    <property type="entry name" value="GTP PYROPHOSPHOKINASE"/>
    <property type="match status" value="1"/>
</dbReference>
<evidence type="ECO:0000259" key="8">
    <source>
        <dbReference type="PROSITE" id="PS51880"/>
    </source>
</evidence>
<proteinExistence type="inferred from homology"/>
<dbReference type="AlphaFoldDB" id="A0A7W4W9X1"/>
<evidence type="ECO:0000256" key="1">
    <source>
        <dbReference type="ARBA" id="ARBA00019852"/>
    </source>
</evidence>
<dbReference type="InterPro" id="IPR045600">
    <property type="entry name" value="RelA/SpoT_AH_RIS"/>
</dbReference>
<feature type="domain" description="ACT" evidence="7">
    <location>
        <begin position="675"/>
        <end position="750"/>
    </location>
</feature>
<comment type="function">
    <text evidence="6">In eubacteria ppGpp (guanosine 3'-diphosphate 5'-diphosphate) is a mediator of the stringent response that coordinates a variety of cellular activities in response to changes in nutritional abundance.</text>
</comment>
<dbReference type="Gene3D" id="3.10.20.30">
    <property type="match status" value="1"/>
</dbReference>
<comment type="caution">
    <text evidence="9">The sequence shown here is derived from an EMBL/GenBank/DDBJ whole genome shotgun (WGS) entry which is preliminary data.</text>
</comment>
<evidence type="ECO:0000256" key="6">
    <source>
        <dbReference type="RuleBase" id="RU003847"/>
    </source>
</evidence>
<evidence type="ECO:0000313" key="10">
    <source>
        <dbReference type="Proteomes" id="UP000535937"/>
    </source>
</evidence>
<name>A0A7W4W9X1_9GAMM</name>
<evidence type="ECO:0000313" key="9">
    <source>
        <dbReference type="EMBL" id="MBB3060304.1"/>
    </source>
</evidence>
<dbReference type="GO" id="GO:0015949">
    <property type="term" value="P:nucleobase-containing small molecule interconversion"/>
    <property type="evidence" value="ECO:0007669"/>
    <property type="project" value="UniProtKB-ARBA"/>
</dbReference>
<dbReference type="Pfam" id="PF04607">
    <property type="entry name" value="RelA_SpoT"/>
    <property type="match status" value="1"/>
</dbReference>
<evidence type="ECO:0000259" key="7">
    <source>
        <dbReference type="PROSITE" id="PS51671"/>
    </source>
</evidence>
<dbReference type="Gene3D" id="3.30.460.10">
    <property type="entry name" value="Beta Polymerase, domain 2"/>
    <property type="match status" value="1"/>
</dbReference>
<dbReference type="InterPro" id="IPR007685">
    <property type="entry name" value="RelA_SpoT"/>
</dbReference>
<dbReference type="SUPFAM" id="SSF81301">
    <property type="entry name" value="Nucleotidyltransferase"/>
    <property type="match status" value="1"/>
</dbReference>
<dbReference type="CDD" id="cd05399">
    <property type="entry name" value="NT_Rel-Spo_like"/>
    <property type="match status" value="1"/>
</dbReference>
<dbReference type="PANTHER" id="PTHR21262">
    <property type="entry name" value="GUANOSINE-3',5'-BIS DIPHOSPHATE 3'-PYROPHOSPHOHYDROLASE"/>
    <property type="match status" value="1"/>
</dbReference>
<dbReference type="CDD" id="cd04876">
    <property type="entry name" value="ACT_RelA-SpoT"/>
    <property type="match status" value="1"/>
</dbReference>
<dbReference type="Pfam" id="PF02824">
    <property type="entry name" value="TGS"/>
    <property type="match status" value="1"/>
</dbReference>
<dbReference type="InterPro" id="IPR002912">
    <property type="entry name" value="ACT_dom"/>
</dbReference>
<dbReference type="InterPro" id="IPR012676">
    <property type="entry name" value="TGS-like"/>
</dbReference>
<organism evidence="9 10">
    <name type="scientific">Microbulbifer rhizosphaerae</name>
    <dbReference type="NCBI Taxonomy" id="1562603"/>
    <lineage>
        <taxon>Bacteria</taxon>
        <taxon>Pseudomonadati</taxon>
        <taxon>Pseudomonadota</taxon>
        <taxon>Gammaproteobacteria</taxon>
        <taxon>Cellvibrionales</taxon>
        <taxon>Microbulbiferaceae</taxon>
        <taxon>Microbulbifer</taxon>
    </lineage>
</organism>
<dbReference type="EMBL" id="JACHWZ010000004">
    <property type="protein sequence ID" value="MBB3060304.1"/>
    <property type="molecule type" value="Genomic_DNA"/>
</dbReference>